<dbReference type="Pfam" id="PF10601">
    <property type="entry name" value="zf-LITAF-like"/>
    <property type="match status" value="1"/>
</dbReference>
<evidence type="ECO:0000313" key="3">
    <source>
        <dbReference type="Proteomes" id="UP000316759"/>
    </source>
</evidence>
<comment type="caution">
    <text evidence="2">The sequence shown here is derived from an EMBL/GenBank/DDBJ whole genome shotgun (WGS) entry which is preliminary data.</text>
</comment>
<evidence type="ECO:0000313" key="2">
    <source>
        <dbReference type="EMBL" id="TPP67479.1"/>
    </source>
</evidence>
<gene>
    <name evidence="2" type="ORF">FGIG_08143</name>
</gene>
<sequence length="72" mass="7977">MVTNPPTQVVVVQQFSDSPVFINCPVCRSPIVTQVRHQSGILTHLMCGLLCLFGHMNQMYLTGADRVHLIPS</sequence>
<dbReference type="PROSITE" id="PS51837">
    <property type="entry name" value="LITAF"/>
    <property type="match status" value="1"/>
</dbReference>
<dbReference type="OrthoDB" id="5599753at2759"/>
<dbReference type="AlphaFoldDB" id="A0A504Z3I4"/>
<evidence type="ECO:0000259" key="1">
    <source>
        <dbReference type="PROSITE" id="PS51837"/>
    </source>
</evidence>
<accession>A0A504Z3I4</accession>
<dbReference type="EMBL" id="SUNJ01000644">
    <property type="protein sequence ID" value="TPP67479.1"/>
    <property type="molecule type" value="Genomic_DNA"/>
</dbReference>
<reference evidence="2 3" key="1">
    <citation type="submission" date="2019-04" db="EMBL/GenBank/DDBJ databases">
        <title>Annotation for the trematode Fasciola gigantica.</title>
        <authorList>
            <person name="Choi Y.-J."/>
        </authorList>
    </citation>
    <scope>NUCLEOTIDE SEQUENCE [LARGE SCALE GENOMIC DNA]</scope>
    <source>
        <strain evidence="2">Uganda_cow_1</strain>
    </source>
</reference>
<dbReference type="InterPro" id="IPR006629">
    <property type="entry name" value="LITAF"/>
</dbReference>
<feature type="domain" description="LITAF" evidence="1">
    <location>
        <begin position="4"/>
        <end position="72"/>
    </location>
</feature>
<dbReference type="Proteomes" id="UP000316759">
    <property type="component" value="Unassembled WGS sequence"/>
</dbReference>
<name>A0A504Z3I4_FASGI</name>
<protein>
    <recommendedName>
        <fullName evidence="1">LITAF domain-containing protein</fullName>
    </recommendedName>
</protein>
<keyword evidence="3" id="KW-1185">Reference proteome</keyword>
<organism evidence="2 3">
    <name type="scientific">Fasciola gigantica</name>
    <name type="common">Giant liver fluke</name>
    <dbReference type="NCBI Taxonomy" id="46835"/>
    <lineage>
        <taxon>Eukaryota</taxon>
        <taxon>Metazoa</taxon>
        <taxon>Spiralia</taxon>
        <taxon>Lophotrochozoa</taxon>
        <taxon>Platyhelminthes</taxon>
        <taxon>Trematoda</taxon>
        <taxon>Digenea</taxon>
        <taxon>Plagiorchiida</taxon>
        <taxon>Echinostomata</taxon>
        <taxon>Echinostomatoidea</taxon>
        <taxon>Fasciolidae</taxon>
        <taxon>Fasciola</taxon>
    </lineage>
</organism>
<proteinExistence type="predicted"/>